<dbReference type="EC" id="2.3.1.225" evidence="7"/>
<evidence type="ECO:0000256" key="2">
    <source>
        <dbReference type="ARBA" id="ARBA00022679"/>
    </source>
</evidence>
<feature type="transmembrane region" description="Helical" evidence="7">
    <location>
        <begin position="218"/>
        <end position="241"/>
    </location>
</feature>
<dbReference type="EMBL" id="CAXDID020000025">
    <property type="protein sequence ID" value="CAL5990311.1"/>
    <property type="molecule type" value="Genomic_DNA"/>
</dbReference>
<dbReference type="GO" id="GO:0005794">
    <property type="term" value="C:Golgi apparatus"/>
    <property type="evidence" value="ECO:0007669"/>
    <property type="project" value="TreeGrafter"/>
</dbReference>
<feature type="transmembrane region" description="Helical" evidence="7">
    <location>
        <begin position="50"/>
        <end position="74"/>
    </location>
</feature>
<proteinExistence type="inferred from homology"/>
<keyword evidence="11" id="KW-1185">Reference proteome</keyword>
<evidence type="ECO:0000256" key="4">
    <source>
        <dbReference type="ARBA" id="ARBA00022989"/>
    </source>
</evidence>
<dbReference type="Proteomes" id="UP001642409">
    <property type="component" value="Unassembled WGS sequence"/>
</dbReference>
<protein>
    <recommendedName>
        <fullName evidence="7">Palmitoyltransferase</fullName>
        <ecNumber evidence="7">2.3.1.225</ecNumber>
    </recommendedName>
</protein>
<feature type="domain" description="Palmitoyltransferase DHHC" evidence="8">
    <location>
        <begin position="134"/>
        <end position="261"/>
    </location>
</feature>
<dbReference type="InterPro" id="IPR001594">
    <property type="entry name" value="Palmitoyltrfase_DHHC"/>
</dbReference>
<dbReference type="GO" id="GO:0006612">
    <property type="term" value="P:protein targeting to membrane"/>
    <property type="evidence" value="ECO:0007669"/>
    <property type="project" value="TreeGrafter"/>
</dbReference>
<dbReference type="Pfam" id="PF01529">
    <property type="entry name" value="DHHC"/>
    <property type="match status" value="1"/>
</dbReference>
<sequence length="517" mass="59788">MKVAQLGFSKSGKYCKPPVLDKVILTILAITVPLPLLIVFSWYTFNEELLAIFIVITAVISITYIVSVHSIIYASTVDPGVVPPYQVYADFCMHISDVFTKRGGEQTQSTLFKLLSHPVSDLVLLQISKLGKQQQFRSCNTCKSVRPLRSSHSSRAGCCLMRFDHFCPWIGQDVAMFNHELFYWMVKCITVHVSACFVCACVLIGFSIRDIVKSFKSITIGSVVSGAFVLLLGAYFLYSLYQLVHFHVNLLKSGTLTREFIGSFAQNFNLSGQFSLLDKKLNRKDVKHNFQNKFRPVRNMVKFFEELKQMIQKDTEIKNFNDLESKMKVQKWYNDDLQFALEFEHLILHFEEVENLKDFQLRYLNEKSEKYTEAKEYFEKLIEYVKKTLEEPEDTPIKKRNKTGNLLTELYQAYLIGIAQRIPFSTFKQTETVKEYNDNYLCATPLMANFICVGMSVQMLRTTQEQLEEFKITHKELFEDVKFELNLNCCKKEKVVEVRSIEPVNKHHIEVAGVSTK</sequence>
<accession>A0AA86UEL6</accession>
<keyword evidence="3 7" id="KW-0812">Transmembrane</keyword>
<dbReference type="GO" id="GO:0016020">
    <property type="term" value="C:membrane"/>
    <property type="evidence" value="ECO:0007669"/>
    <property type="project" value="UniProtKB-SubCell"/>
</dbReference>
<evidence type="ECO:0000313" key="9">
    <source>
        <dbReference type="EMBL" id="CAI9938143.1"/>
    </source>
</evidence>
<evidence type="ECO:0000256" key="1">
    <source>
        <dbReference type="ARBA" id="ARBA00004141"/>
    </source>
</evidence>
<comment type="subcellular location">
    <subcellularLocation>
        <location evidence="1">Membrane</location>
        <topology evidence="1">Multi-pass membrane protein</topology>
    </subcellularLocation>
</comment>
<organism evidence="9">
    <name type="scientific">Hexamita inflata</name>
    <dbReference type="NCBI Taxonomy" id="28002"/>
    <lineage>
        <taxon>Eukaryota</taxon>
        <taxon>Metamonada</taxon>
        <taxon>Diplomonadida</taxon>
        <taxon>Hexamitidae</taxon>
        <taxon>Hexamitinae</taxon>
        <taxon>Hexamita</taxon>
    </lineage>
</organism>
<keyword evidence="4 7" id="KW-1133">Transmembrane helix</keyword>
<evidence type="ECO:0000313" key="11">
    <source>
        <dbReference type="Proteomes" id="UP001642409"/>
    </source>
</evidence>
<dbReference type="PROSITE" id="PS50216">
    <property type="entry name" value="DHHC"/>
    <property type="match status" value="1"/>
</dbReference>
<gene>
    <name evidence="10" type="ORF">HINF_LOCUS11279</name>
    <name evidence="9" type="ORF">HINF_LOCUS25788</name>
</gene>
<keyword evidence="5 7" id="KW-0472">Membrane</keyword>
<evidence type="ECO:0000256" key="6">
    <source>
        <dbReference type="ARBA" id="ARBA00023315"/>
    </source>
</evidence>
<dbReference type="GO" id="GO:0005783">
    <property type="term" value="C:endoplasmic reticulum"/>
    <property type="evidence" value="ECO:0007669"/>
    <property type="project" value="TreeGrafter"/>
</dbReference>
<evidence type="ECO:0000259" key="8">
    <source>
        <dbReference type="Pfam" id="PF01529"/>
    </source>
</evidence>
<keyword evidence="2 7" id="KW-0808">Transferase</keyword>
<keyword evidence="6 7" id="KW-0012">Acyltransferase</keyword>
<dbReference type="PANTHER" id="PTHR22883">
    <property type="entry name" value="ZINC FINGER DHHC DOMAIN CONTAINING PROTEIN"/>
    <property type="match status" value="1"/>
</dbReference>
<comment type="caution">
    <text evidence="9">The sequence shown here is derived from an EMBL/GenBank/DDBJ whole genome shotgun (WGS) entry which is preliminary data.</text>
</comment>
<comment type="domain">
    <text evidence="7">The DHHC domain is required for palmitoyltransferase activity.</text>
</comment>
<comment type="catalytic activity">
    <reaction evidence="7">
        <text>L-cysteinyl-[protein] + hexadecanoyl-CoA = S-hexadecanoyl-L-cysteinyl-[protein] + CoA</text>
        <dbReference type="Rhea" id="RHEA:36683"/>
        <dbReference type="Rhea" id="RHEA-COMP:10131"/>
        <dbReference type="Rhea" id="RHEA-COMP:11032"/>
        <dbReference type="ChEBI" id="CHEBI:29950"/>
        <dbReference type="ChEBI" id="CHEBI:57287"/>
        <dbReference type="ChEBI" id="CHEBI:57379"/>
        <dbReference type="ChEBI" id="CHEBI:74151"/>
        <dbReference type="EC" id="2.3.1.225"/>
    </reaction>
</comment>
<evidence type="ECO:0000256" key="7">
    <source>
        <dbReference type="RuleBase" id="RU079119"/>
    </source>
</evidence>
<comment type="similarity">
    <text evidence="7">Belongs to the DHHC palmitoyltransferase family.</text>
</comment>
<dbReference type="AlphaFoldDB" id="A0AA86UEL6"/>
<evidence type="ECO:0000256" key="5">
    <source>
        <dbReference type="ARBA" id="ARBA00023136"/>
    </source>
</evidence>
<feature type="transmembrane region" description="Helical" evidence="7">
    <location>
        <begin position="181"/>
        <end position="206"/>
    </location>
</feature>
<reference evidence="9" key="1">
    <citation type="submission" date="2023-06" db="EMBL/GenBank/DDBJ databases">
        <authorList>
            <person name="Kurt Z."/>
        </authorList>
    </citation>
    <scope>NUCLEOTIDE SEQUENCE</scope>
</reference>
<dbReference type="GO" id="GO:0019706">
    <property type="term" value="F:protein-cysteine S-palmitoyltransferase activity"/>
    <property type="evidence" value="ECO:0007669"/>
    <property type="project" value="UniProtKB-EC"/>
</dbReference>
<reference evidence="10 11" key="2">
    <citation type="submission" date="2024-07" db="EMBL/GenBank/DDBJ databases">
        <authorList>
            <person name="Akdeniz Z."/>
        </authorList>
    </citation>
    <scope>NUCLEOTIDE SEQUENCE [LARGE SCALE GENOMIC DNA]</scope>
</reference>
<feature type="transmembrane region" description="Helical" evidence="7">
    <location>
        <begin position="23"/>
        <end position="43"/>
    </location>
</feature>
<dbReference type="EMBL" id="CATOUU010000654">
    <property type="protein sequence ID" value="CAI9938143.1"/>
    <property type="molecule type" value="Genomic_DNA"/>
</dbReference>
<name>A0AA86UEL6_9EUKA</name>
<dbReference type="InterPro" id="IPR039859">
    <property type="entry name" value="PFA4/ZDH16/20/ERF2-like"/>
</dbReference>
<evidence type="ECO:0000313" key="10">
    <source>
        <dbReference type="EMBL" id="CAL5990311.1"/>
    </source>
</evidence>
<evidence type="ECO:0000256" key="3">
    <source>
        <dbReference type="ARBA" id="ARBA00022692"/>
    </source>
</evidence>